<dbReference type="EMBL" id="MGKW01000004">
    <property type="protein sequence ID" value="OGN34797.1"/>
    <property type="molecule type" value="Genomic_DNA"/>
</dbReference>
<organism evidence="1 2">
    <name type="scientific">Candidatus Yanofskybacteria bacterium RIFCSPLOWO2_02_FULL_47_9b</name>
    <dbReference type="NCBI Taxonomy" id="1802708"/>
    <lineage>
        <taxon>Bacteria</taxon>
        <taxon>Candidatus Yanofskyibacteriota</taxon>
    </lineage>
</organism>
<evidence type="ECO:0000313" key="2">
    <source>
        <dbReference type="Proteomes" id="UP000178155"/>
    </source>
</evidence>
<name>A0A1F8HB13_9BACT</name>
<comment type="caution">
    <text evidence="1">The sequence shown here is derived from an EMBL/GenBank/DDBJ whole genome shotgun (WGS) entry which is preliminary data.</text>
</comment>
<protein>
    <submittedName>
        <fullName evidence="1">Uncharacterized protein</fullName>
    </submittedName>
</protein>
<reference evidence="1 2" key="1">
    <citation type="journal article" date="2016" name="Nat. Commun.">
        <title>Thousands of microbial genomes shed light on interconnected biogeochemical processes in an aquifer system.</title>
        <authorList>
            <person name="Anantharaman K."/>
            <person name="Brown C.T."/>
            <person name="Hug L.A."/>
            <person name="Sharon I."/>
            <person name="Castelle C.J."/>
            <person name="Probst A.J."/>
            <person name="Thomas B.C."/>
            <person name="Singh A."/>
            <person name="Wilkins M.J."/>
            <person name="Karaoz U."/>
            <person name="Brodie E.L."/>
            <person name="Williams K.H."/>
            <person name="Hubbard S.S."/>
            <person name="Banfield J.F."/>
        </authorList>
    </citation>
    <scope>NUCLEOTIDE SEQUENCE [LARGE SCALE GENOMIC DNA]</scope>
</reference>
<sequence length="95" mass="10125">MTSIVRLVNAALLALGIALLLYYVLSANSLTASTYYISALREDLAQAADQQTKLSAMAAQSDNLGSVNAFASTHNMIVAKDALYIFENGNIALVR</sequence>
<gene>
    <name evidence="1" type="ORF">A3I39_00195</name>
</gene>
<dbReference type="AlphaFoldDB" id="A0A1F8HB13"/>
<dbReference type="Proteomes" id="UP000178155">
    <property type="component" value="Unassembled WGS sequence"/>
</dbReference>
<accession>A0A1F8HB13</accession>
<evidence type="ECO:0000313" key="1">
    <source>
        <dbReference type="EMBL" id="OGN34797.1"/>
    </source>
</evidence>
<proteinExistence type="predicted"/>